<dbReference type="SUPFAM" id="SSF56300">
    <property type="entry name" value="Metallo-dependent phosphatases"/>
    <property type="match status" value="1"/>
</dbReference>
<feature type="domain" description="Calcineurin-like phosphoesterase" evidence="1">
    <location>
        <begin position="33"/>
        <end position="233"/>
    </location>
</feature>
<dbReference type="PANTHER" id="PTHR43143">
    <property type="entry name" value="METALLOPHOSPHOESTERASE, CALCINEURIN SUPERFAMILY"/>
    <property type="match status" value="1"/>
</dbReference>
<dbReference type="Pfam" id="PF00149">
    <property type="entry name" value="Metallophos"/>
    <property type="match status" value="1"/>
</dbReference>
<keyword evidence="3" id="KW-1185">Reference proteome</keyword>
<dbReference type="EMBL" id="FNHH01000029">
    <property type="protein sequence ID" value="SDM92501.1"/>
    <property type="molecule type" value="Genomic_DNA"/>
</dbReference>
<dbReference type="InterPro" id="IPR051918">
    <property type="entry name" value="STPP_CPPED1"/>
</dbReference>
<dbReference type="PROSITE" id="PS51257">
    <property type="entry name" value="PROKAR_LIPOPROTEIN"/>
    <property type="match status" value="1"/>
</dbReference>
<evidence type="ECO:0000313" key="2">
    <source>
        <dbReference type="EMBL" id="SDM92501.1"/>
    </source>
</evidence>
<dbReference type="STRING" id="990371.SAMN05421813_1296"/>
<dbReference type="InterPro" id="IPR004843">
    <property type="entry name" value="Calcineurin-like_PHP"/>
</dbReference>
<dbReference type="Gene3D" id="3.60.21.10">
    <property type="match status" value="1"/>
</dbReference>
<dbReference type="RefSeq" id="WP_090706399.1">
    <property type="nucleotide sequence ID" value="NZ_FNHH01000029.1"/>
</dbReference>
<evidence type="ECO:0000259" key="1">
    <source>
        <dbReference type="Pfam" id="PF00149"/>
    </source>
</evidence>
<dbReference type="GO" id="GO:0016787">
    <property type="term" value="F:hydrolase activity"/>
    <property type="evidence" value="ECO:0007669"/>
    <property type="project" value="InterPro"/>
</dbReference>
<name>A0A1G9X7I4_9SPHI</name>
<reference evidence="3" key="1">
    <citation type="submission" date="2016-10" db="EMBL/GenBank/DDBJ databases">
        <authorList>
            <person name="Varghese N."/>
            <person name="Submissions S."/>
        </authorList>
    </citation>
    <scope>NUCLEOTIDE SEQUENCE [LARGE SCALE GENOMIC DNA]</scope>
    <source>
        <strain evidence="3">DSM 24536</strain>
    </source>
</reference>
<dbReference type="AlphaFoldDB" id="A0A1G9X7I4"/>
<proteinExistence type="predicted"/>
<evidence type="ECO:0000313" key="3">
    <source>
        <dbReference type="Proteomes" id="UP000199226"/>
    </source>
</evidence>
<gene>
    <name evidence="2" type="ORF">SAMN05421813_1296</name>
</gene>
<dbReference type="OrthoDB" id="9816081at2"/>
<protein>
    <submittedName>
        <fullName evidence="2">Calcineurin-like phosphoesterase</fullName>
    </submittedName>
</protein>
<dbReference type="InterPro" id="IPR029052">
    <property type="entry name" value="Metallo-depent_PP-like"/>
</dbReference>
<accession>A0A1G9X7I4</accession>
<sequence>MIRDVSNLNKFFIILLLVVSTGCSSLQTANKLTFFQMADTQFGFFNANKEFSRETVNYEKAIAETNRLKPSFVVVCGDLVNKPGDLPQISEYKRISAKLDPSIKIYSVSGNHDVENIPTIASLALYKQHFGSDRYTFRSGNIFGIVINSSLIKDPSLAPAEAADQLEWLIEVLEDAKKSNAKNIMVFMHHSLFLRDANEADEYFNINTERRKIYLELFKKYGVKQVFAGHYHRNAYGKSGDMEMITTGPVGRPLGADSSGFRIVNVKGKIVDHKYFALDSLPAQLKYKK</sequence>
<dbReference type="PANTHER" id="PTHR43143:SF1">
    <property type="entry name" value="SERINE_THREONINE-PROTEIN PHOSPHATASE CPPED1"/>
    <property type="match status" value="1"/>
</dbReference>
<dbReference type="Proteomes" id="UP000199226">
    <property type="component" value="Unassembled WGS sequence"/>
</dbReference>
<organism evidence="2 3">
    <name type="scientific">Daejeonella rubra</name>
    <dbReference type="NCBI Taxonomy" id="990371"/>
    <lineage>
        <taxon>Bacteria</taxon>
        <taxon>Pseudomonadati</taxon>
        <taxon>Bacteroidota</taxon>
        <taxon>Sphingobacteriia</taxon>
        <taxon>Sphingobacteriales</taxon>
        <taxon>Sphingobacteriaceae</taxon>
        <taxon>Daejeonella</taxon>
    </lineage>
</organism>